<sequence length="765" mass="78917">MAMGSRRGRAGGISVTRLRRWLLVGVIVLLVALASFIGIARYKARKFLHDLPAKMGIDIKSQANGFTYSQSVKGHTLFTLHAAKAIQRQNGKTTLHDVAITLYGPEGSHETDSIRGAEFEYDQNNGIVKAMGEVHLDLASPANAQQNPSAKRISVTTSGLVFTQKEGVATTDQPLHIEYGDLHGTATGADYTTSTGLLNLHSAVTMDGTQDRQPVHLTAASAQLDRNQRLATLHTALVRTGEMDAQGDTVVLDAGPSGGIDEIRADGHTSLQSGDGIRAQAPKLVAKISEQNKPTLVTMSGGVTLSHPEGSGSGQTAVMHFDAAGNAKTAELTGGVTLDHHSATSLDHLTADNLVADLAQDATRHTLLKDATATGHAQLHSTTTGKPAKTTAVSGDTLHAIMAASGKKHYVSLLTGSGSTRLDEDDGAGTTRTSTGDTLQVKLLPPGAGKTASSVQSATQDGRVTVNAKSPAKNGKAASETHATASHADFDGATGKLLLTGAPSVTGDGMQIAADHITLTQGSGDAEATGGVRGVYQSKQNDPVHVTAEHATVAGSVAKFFAGAHAARMWTSSSQMEAPVIEVDRTTNRLMAHAPSGSPATGTVHLLLPASAAGKEKSSGVVRIVGTTLLYVPAEGAHLAHADVTGGVTMQTSGASLAARQAIATLSGTTPGVLSGSVQQIVATGAVNITQPGRTGQGERLVYTAADERYVLTGTPQNQPKVIDSQKGTITGTTLTLHGGDNNVEVEGAGTHRVHTEVEANPQKK</sequence>
<feature type="transmembrane region" description="Helical" evidence="2">
    <location>
        <begin position="21"/>
        <end position="42"/>
    </location>
</feature>
<evidence type="ECO:0000256" key="2">
    <source>
        <dbReference type="SAM" id="Phobius"/>
    </source>
</evidence>
<dbReference type="Pfam" id="PF06835">
    <property type="entry name" value="LptC"/>
    <property type="match status" value="1"/>
</dbReference>
<feature type="compositionally biased region" description="Polar residues" evidence="1">
    <location>
        <begin position="451"/>
        <end position="462"/>
    </location>
</feature>
<evidence type="ECO:0000256" key="1">
    <source>
        <dbReference type="SAM" id="MobiDB-lite"/>
    </source>
</evidence>
<reference evidence="3 4" key="1">
    <citation type="submission" date="2016-10" db="EMBL/GenBank/DDBJ databases">
        <authorList>
            <person name="de Groot N.N."/>
        </authorList>
    </citation>
    <scope>NUCLEOTIDE SEQUENCE [LARGE SCALE GENOMIC DNA]</scope>
    <source>
        <strain evidence="3 4">GAS232</strain>
    </source>
</reference>
<dbReference type="InterPro" id="IPR026265">
    <property type="entry name" value="LptC"/>
</dbReference>
<feature type="region of interest" description="Disordered" evidence="1">
    <location>
        <begin position="417"/>
        <end position="482"/>
    </location>
</feature>
<dbReference type="AlphaFoldDB" id="A0A1G7HTD5"/>
<dbReference type="RefSeq" id="WP_083344340.1">
    <property type="nucleotide sequence ID" value="NZ_LT629690.1"/>
</dbReference>
<name>A0A1G7HTD5_9BACT</name>
<protein>
    <submittedName>
        <fullName evidence="3">Lipopolysaccharide export system protein LptA</fullName>
    </submittedName>
</protein>
<dbReference type="Gene3D" id="2.60.450.10">
    <property type="entry name" value="Lipopolysaccharide (LPS) transport protein A like domain"/>
    <property type="match status" value="4"/>
</dbReference>
<keyword evidence="2" id="KW-1133">Transmembrane helix</keyword>
<organism evidence="3 4">
    <name type="scientific">Terriglobus roseus</name>
    <dbReference type="NCBI Taxonomy" id="392734"/>
    <lineage>
        <taxon>Bacteria</taxon>
        <taxon>Pseudomonadati</taxon>
        <taxon>Acidobacteriota</taxon>
        <taxon>Terriglobia</taxon>
        <taxon>Terriglobales</taxon>
        <taxon>Acidobacteriaceae</taxon>
        <taxon>Terriglobus</taxon>
    </lineage>
</organism>
<dbReference type="GO" id="GO:0005886">
    <property type="term" value="C:plasma membrane"/>
    <property type="evidence" value="ECO:0007669"/>
    <property type="project" value="InterPro"/>
</dbReference>
<proteinExistence type="predicted"/>
<dbReference type="OrthoDB" id="102574at2"/>
<keyword evidence="2" id="KW-0812">Transmembrane</keyword>
<dbReference type="EMBL" id="LT629690">
    <property type="protein sequence ID" value="SDF03608.1"/>
    <property type="molecule type" value="Genomic_DNA"/>
</dbReference>
<dbReference type="Proteomes" id="UP000182427">
    <property type="component" value="Chromosome I"/>
</dbReference>
<keyword evidence="2" id="KW-0472">Membrane</keyword>
<evidence type="ECO:0000313" key="3">
    <source>
        <dbReference type="EMBL" id="SDF03608.1"/>
    </source>
</evidence>
<accession>A0A1G7HTD5</accession>
<evidence type="ECO:0000313" key="4">
    <source>
        <dbReference type="Proteomes" id="UP000182427"/>
    </source>
</evidence>
<dbReference type="NCBIfam" id="TIGR04409">
    <property type="entry name" value="LptC_YrbK"/>
    <property type="match status" value="1"/>
</dbReference>
<dbReference type="InterPro" id="IPR010664">
    <property type="entry name" value="LipoPS_assembly_LptC-rel"/>
</dbReference>
<gene>
    <name evidence="3" type="ORF">SAMN05444167_1202</name>
</gene>
<dbReference type="GO" id="GO:0015221">
    <property type="term" value="F:lipopolysaccharide transmembrane transporter activity"/>
    <property type="evidence" value="ECO:0007669"/>
    <property type="project" value="InterPro"/>
</dbReference>
<keyword evidence="4" id="KW-1185">Reference proteome</keyword>